<proteinExistence type="predicted"/>
<dbReference type="EMBL" id="CM055751">
    <property type="protein sequence ID" value="KAJ7993160.1"/>
    <property type="molecule type" value="Genomic_DNA"/>
</dbReference>
<accession>A0ACC2FP62</accession>
<reference evidence="1" key="1">
    <citation type="submission" date="2021-05" db="EMBL/GenBank/DDBJ databases">
        <authorList>
            <person name="Pan Q."/>
            <person name="Jouanno E."/>
            <person name="Zahm M."/>
            <person name="Klopp C."/>
            <person name="Cabau C."/>
            <person name="Louis A."/>
            <person name="Berthelot C."/>
            <person name="Parey E."/>
            <person name="Roest Crollius H."/>
            <person name="Montfort J."/>
            <person name="Robinson-Rechavi M."/>
            <person name="Bouchez O."/>
            <person name="Lampietro C."/>
            <person name="Lopez Roques C."/>
            <person name="Donnadieu C."/>
            <person name="Postlethwait J."/>
            <person name="Bobe J."/>
            <person name="Dillon D."/>
            <person name="Chandos A."/>
            <person name="von Hippel F."/>
            <person name="Guiguen Y."/>
        </authorList>
    </citation>
    <scope>NUCLEOTIDE SEQUENCE</scope>
    <source>
        <strain evidence="1">YG-Jan2019</strain>
    </source>
</reference>
<keyword evidence="2" id="KW-1185">Reference proteome</keyword>
<protein>
    <submittedName>
        <fullName evidence="1">Uncharacterized protein</fullName>
    </submittedName>
</protein>
<evidence type="ECO:0000313" key="2">
    <source>
        <dbReference type="Proteomes" id="UP001157502"/>
    </source>
</evidence>
<gene>
    <name evidence="1" type="ORF">DPEC_G00269540</name>
</gene>
<sequence length="637" mass="69933">MWNRGGVSSALERAQAQLSERRYAKSTTKDDPGRYVAKGTSKTQGDPEFVDSISTRGNESQIRQTPFLNLSDLSVSSVDSVREHPNEIIAEKLGMDIPELESFGDGGGSRFLKKAPPRASQPPALNRTQPVQPKYGTTSQRSSQSTALTRLAQIENRIRNRQQARNGSVPSTDRPKSQATQEKETPTPLSPQSSSDLSMKGRRFLKKTKTKSPSPDVAAPKEEGPYLNATPLGVSKSTTSVREARRGVTLDSDEEDMRKLLGDHLGSSDDSLDNKARVSSSQKTARKMFTKSSKKHSLSRKTVQPHQALPALVVSPQRSALPGGAIPEDLPSDDAVSEKSGVSLEYKLNIMSLDDLAPVGTVGMSQKTKSNMKAHLDPSPGPFMMERSSEERASSEESMWEYESDFESEIRTETDDRSVCEISEHLGGRDENVPEVSSDREYSFSGSSRSNSEHSKDYRRTADSFCSRSSRGSSSGSSQSSSEADTITLSRVLKKTSPSRRSFREAAVQTQTDGLAYTWSSGLATLGPAVGVSYMDPTPVASHTVSAEALNALSTYSPAVFALNDMLRQQLSLTKHFVQTSRHLHSSLLQSLGPADYSYTTLEDTKEFIRCHKPPKLSMEEALQEVLQEMREYHYLI</sequence>
<dbReference type="Proteomes" id="UP001157502">
    <property type="component" value="Chromosome 24"/>
</dbReference>
<organism evidence="1 2">
    <name type="scientific">Dallia pectoralis</name>
    <name type="common">Alaska blackfish</name>
    <dbReference type="NCBI Taxonomy" id="75939"/>
    <lineage>
        <taxon>Eukaryota</taxon>
        <taxon>Metazoa</taxon>
        <taxon>Chordata</taxon>
        <taxon>Craniata</taxon>
        <taxon>Vertebrata</taxon>
        <taxon>Euteleostomi</taxon>
        <taxon>Actinopterygii</taxon>
        <taxon>Neopterygii</taxon>
        <taxon>Teleostei</taxon>
        <taxon>Protacanthopterygii</taxon>
        <taxon>Esociformes</taxon>
        <taxon>Umbridae</taxon>
        <taxon>Dallia</taxon>
    </lineage>
</organism>
<comment type="caution">
    <text evidence="1">The sequence shown here is derived from an EMBL/GenBank/DDBJ whole genome shotgun (WGS) entry which is preliminary data.</text>
</comment>
<name>A0ACC2FP62_DALPE</name>
<evidence type="ECO:0000313" key="1">
    <source>
        <dbReference type="EMBL" id="KAJ7993160.1"/>
    </source>
</evidence>